<dbReference type="PaxDb" id="4097-A0A1S4B4P4"/>
<gene>
    <name evidence="2" type="primary">LOC107804433</name>
</gene>
<dbReference type="RefSeq" id="XP_016483814.1">
    <property type="nucleotide sequence ID" value="XM_016628328.1"/>
</dbReference>
<protein>
    <submittedName>
        <fullName evidence="2">Protein TAP1-like</fullName>
    </submittedName>
</protein>
<dbReference type="OrthoDB" id="10278335at2759"/>
<sequence>MMSKMLKEAVILMVITTIVVSLVSAQDDPYHKCVDECYSTCFADIAGCYEYCKQDCKHPNFSASKFHQCSVDACLKLKGDKKLMEVCLNECRKNTDKVKG</sequence>
<dbReference type="AlphaFoldDB" id="A0A1S4B4P4"/>
<evidence type="ECO:0000313" key="2">
    <source>
        <dbReference type="RefSeq" id="XP_016483814.1"/>
    </source>
</evidence>
<dbReference type="OMA" id="SASKFHQ"/>
<reference evidence="2" key="1">
    <citation type="submission" date="2025-08" db="UniProtKB">
        <authorList>
            <consortium name="RefSeq"/>
        </authorList>
    </citation>
    <scope>IDENTIFICATION</scope>
</reference>
<accession>A0A1S4B4P4</accession>
<organism evidence="2">
    <name type="scientific">Nicotiana tabacum</name>
    <name type="common">Common tobacco</name>
    <dbReference type="NCBI Taxonomy" id="4097"/>
    <lineage>
        <taxon>Eukaryota</taxon>
        <taxon>Viridiplantae</taxon>
        <taxon>Streptophyta</taxon>
        <taxon>Embryophyta</taxon>
        <taxon>Tracheophyta</taxon>
        <taxon>Spermatophyta</taxon>
        <taxon>Magnoliopsida</taxon>
        <taxon>eudicotyledons</taxon>
        <taxon>Gunneridae</taxon>
        <taxon>Pentapetalae</taxon>
        <taxon>asterids</taxon>
        <taxon>lamiids</taxon>
        <taxon>Solanales</taxon>
        <taxon>Solanaceae</taxon>
        <taxon>Nicotianoideae</taxon>
        <taxon>Nicotianeae</taxon>
        <taxon>Nicotiana</taxon>
    </lineage>
</organism>
<evidence type="ECO:0000256" key="1">
    <source>
        <dbReference type="SAM" id="SignalP"/>
    </source>
</evidence>
<name>A0A1S4B4P4_TOBAC</name>
<feature type="chain" id="PRO_5010259361" evidence="1">
    <location>
        <begin position="26"/>
        <end position="100"/>
    </location>
</feature>
<feature type="signal peptide" evidence="1">
    <location>
        <begin position="1"/>
        <end position="25"/>
    </location>
</feature>
<proteinExistence type="predicted"/>
<keyword evidence="1" id="KW-0732">Signal</keyword>
<dbReference type="KEGG" id="nta:107804433"/>